<organism evidence="1 2">
    <name type="scientific">Neolewinella lacunae</name>
    <dbReference type="NCBI Taxonomy" id="1517758"/>
    <lineage>
        <taxon>Bacteria</taxon>
        <taxon>Pseudomonadati</taxon>
        <taxon>Bacteroidota</taxon>
        <taxon>Saprospiria</taxon>
        <taxon>Saprospirales</taxon>
        <taxon>Lewinellaceae</taxon>
        <taxon>Neolewinella</taxon>
    </lineage>
</organism>
<gene>
    <name evidence="1" type="ORF">H9S92_00925</name>
</gene>
<dbReference type="AlphaFoldDB" id="A0A923TBK8"/>
<sequence>MKILPTFGVALVFLAVCGTVLTNFSQRNTGLMHYERYFSATPPTGYGLQRSLVSTEVAADDLDQSILRQGILYHQAEDYDLALTSLRAYLESNPAPADHLPQLLATTAALATGHYGEAARHLEAMPQTNPDAEAAAVWFSGLLDLRAENLPAARSKFQLLSNMRSDGNYPVDAMLEDLGE</sequence>
<dbReference type="EMBL" id="JACSIT010000037">
    <property type="protein sequence ID" value="MBC6992712.1"/>
    <property type="molecule type" value="Genomic_DNA"/>
</dbReference>
<dbReference type="RefSeq" id="WP_187464851.1">
    <property type="nucleotide sequence ID" value="NZ_JACSIT010000037.1"/>
</dbReference>
<dbReference type="Proteomes" id="UP000650081">
    <property type="component" value="Unassembled WGS sequence"/>
</dbReference>
<proteinExistence type="predicted"/>
<protein>
    <recommendedName>
        <fullName evidence="3">Tetratricopeptide repeat protein</fullName>
    </recommendedName>
</protein>
<accession>A0A923TBK8</accession>
<evidence type="ECO:0000313" key="2">
    <source>
        <dbReference type="Proteomes" id="UP000650081"/>
    </source>
</evidence>
<dbReference type="SUPFAM" id="SSF48452">
    <property type="entry name" value="TPR-like"/>
    <property type="match status" value="1"/>
</dbReference>
<comment type="caution">
    <text evidence="1">The sequence shown here is derived from an EMBL/GenBank/DDBJ whole genome shotgun (WGS) entry which is preliminary data.</text>
</comment>
<name>A0A923TBK8_9BACT</name>
<keyword evidence="2" id="KW-1185">Reference proteome</keyword>
<dbReference type="Gene3D" id="1.25.40.10">
    <property type="entry name" value="Tetratricopeptide repeat domain"/>
    <property type="match status" value="1"/>
</dbReference>
<reference evidence="1" key="1">
    <citation type="submission" date="2020-08" db="EMBL/GenBank/DDBJ databases">
        <title>Lewinella bacteria from marine environments.</title>
        <authorList>
            <person name="Zhong Y."/>
        </authorList>
    </citation>
    <scope>NUCLEOTIDE SEQUENCE</scope>
    <source>
        <strain evidence="1">KCTC 42187</strain>
    </source>
</reference>
<evidence type="ECO:0000313" key="1">
    <source>
        <dbReference type="EMBL" id="MBC6992712.1"/>
    </source>
</evidence>
<dbReference type="InterPro" id="IPR011990">
    <property type="entry name" value="TPR-like_helical_dom_sf"/>
</dbReference>
<evidence type="ECO:0008006" key="3">
    <source>
        <dbReference type="Google" id="ProtNLM"/>
    </source>
</evidence>